<feature type="compositionally biased region" description="Basic and acidic residues" evidence="1">
    <location>
        <begin position="1"/>
        <end position="12"/>
    </location>
</feature>
<organism evidence="2 3">
    <name type="scientific">Polyplosphaeria fusca</name>
    <dbReference type="NCBI Taxonomy" id="682080"/>
    <lineage>
        <taxon>Eukaryota</taxon>
        <taxon>Fungi</taxon>
        <taxon>Dikarya</taxon>
        <taxon>Ascomycota</taxon>
        <taxon>Pezizomycotina</taxon>
        <taxon>Dothideomycetes</taxon>
        <taxon>Pleosporomycetidae</taxon>
        <taxon>Pleosporales</taxon>
        <taxon>Tetraplosphaeriaceae</taxon>
        <taxon>Polyplosphaeria</taxon>
    </lineage>
</organism>
<protein>
    <submittedName>
        <fullName evidence="2">Uncharacterized protein</fullName>
    </submittedName>
</protein>
<sequence>MLPDASRRDRPRGLRGGLLTPGRFTSPQSTPWNALCSRSGPGVQCSATSMSGSPPCSSFVRQPFVAHVNFLKSHLLAAVLLTTSFDSLCPPSFVWPRALDSPPSSHSFPSSLPYRELPVHSFRRLGGSFGLLGFPFKCLLVSTSQRIPFFDMRACSSD</sequence>
<dbReference type="EMBL" id="ML996132">
    <property type="protein sequence ID" value="KAF2735722.1"/>
    <property type="molecule type" value="Genomic_DNA"/>
</dbReference>
<evidence type="ECO:0000313" key="2">
    <source>
        <dbReference type="EMBL" id="KAF2735722.1"/>
    </source>
</evidence>
<dbReference type="Proteomes" id="UP000799444">
    <property type="component" value="Unassembled WGS sequence"/>
</dbReference>
<evidence type="ECO:0000313" key="3">
    <source>
        <dbReference type="Proteomes" id="UP000799444"/>
    </source>
</evidence>
<accession>A0A9P4QY03</accession>
<keyword evidence="3" id="KW-1185">Reference proteome</keyword>
<evidence type="ECO:0000256" key="1">
    <source>
        <dbReference type="SAM" id="MobiDB-lite"/>
    </source>
</evidence>
<comment type="caution">
    <text evidence="2">The sequence shown here is derived from an EMBL/GenBank/DDBJ whole genome shotgun (WGS) entry which is preliminary data.</text>
</comment>
<name>A0A9P4QY03_9PLEO</name>
<reference evidence="2" key="1">
    <citation type="journal article" date="2020" name="Stud. Mycol.">
        <title>101 Dothideomycetes genomes: a test case for predicting lifestyles and emergence of pathogens.</title>
        <authorList>
            <person name="Haridas S."/>
            <person name="Albert R."/>
            <person name="Binder M."/>
            <person name="Bloem J."/>
            <person name="Labutti K."/>
            <person name="Salamov A."/>
            <person name="Andreopoulos B."/>
            <person name="Baker S."/>
            <person name="Barry K."/>
            <person name="Bills G."/>
            <person name="Bluhm B."/>
            <person name="Cannon C."/>
            <person name="Castanera R."/>
            <person name="Culley D."/>
            <person name="Daum C."/>
            <person name="Ezra D."/>
            <person name="Gonzalez J."/>
            <person name="Henrissat B."/>
            <person name="Kuo A."/>
            <person name="Liang C."/>
            <person name="Lipzen A."/>
            <person name="Lutzoni F."/>
            <person name="Magnuson J."/>
            <person name="Mondo S."/>
            <person name="Nolan M."/>
            <person name="Ohm R."/>
            <person name="Pangilinan J."/>
            <person name="Park H.-J."/>
            <person name="Ramirez L."/>
            <person name="Alfaro M."/>
            <person name="Sun H."/>
            <person name="Tritt A."/>
            <person name="Yoshinaga Y."/>
            <person name="Zwiers L.-H."/>
            <person name="Turgeon B."/>
            <person name="Goodwin S."/>
            <person name="Spatafora J."/>
            <person name="Crous P."/>
            <person name="Grigoriev I."/>
        </authorList>
    </citation>
    <scope>NUCLEOTIDE SEQUENCE</scope>
    <source>
        <strain evidence="2">CBS 125425</strain>
    </source>
</reference>
<dbReference type="AlphaFoldDB" id="A0A9P4QY03"/>
<feature type="region of interest" description="Disordered" evidence="1">
    <location>
        <begin position="1"/>
        <end position="25"/>
    </location>
</feature>
<gene>
    <name evidence="2" type="ORF">EJ04DRAFT_183503</name>
</gene>
<proteinExistence type="predicted"/>